<dbReference type="SUPFAM" id="SSF103473">
    <property type="entry name" value="MFS general substrate transporter"/>
    <property type="match status" value="1"/>
</dbReference>
<evidence type="ECO:0000313" key="6">
    <source>
        <dbReference type="EMBL" id="KAL2859459.1"/>
    </source>
</evidence>
<evidence type="ECO:0000256" key="1">
    <source>
        <dbReference type="ARBA" id="ARBA00004141"/>
    </source>
</evidence>
<evidence type="ECO:0000256" key="3">
    <source>
        <dbReference type="ARBA" id="ARBA00022989"/>
    </source>
</evidence>
<evidence type="ECO:0000256" key="5">
    <source>
        <dbReference type="SAM" id="Phobius"/>
    </source>
</evidence>
<keyword evidence="2 5" id="KW-0812">Transmembrane</keyword>
<sequence length="80" mass="8759">MEAMSTETEAPPPYRLILKLISAGFAVLVAGINDGSLGPVIPHIRESYEIKEDKIAIIYAATFCGWFVTALTNSNRYLAQ</sequence>
<dbReference type="InterPro" id="IPR051788">
    <property type="entry name" value="MFS_Transporter"/>
</dbReference>
<evidence type="ECO:0008006" key="8">
    <source>
        <dbReference type="Google" id="ProtNLM"/>
    </source>
</evidence>
<evidence type="ECO:0000313" key="7">
    <source>
        <dbReference type="Proteomes" id="UP001610444"/>
    </source>
</evidence>
<dbReference type="InterPro" id="IPR036259">
    <property type="entry name" value="MFS_trans_sf"/>
</dbReference>
<proteinExistence type="predicted"/>
<accession>A0ABR4L4H1</accession>
<dbReference type="Proteomes" id="UP001610444">
    <property type="component" value="Unassembled WGS sequence"/>
</dbReference>
<gene>
    <name evidence="6" type="ORF">BJX68DRAFT_261897</name>
</gene>
<keyword evidence="3 5" id="KW-1133">Transmembrane helix</keyword>
<protein>
    <recommendedName>
        <fullName evidence="8">Major facilitator superfamily (MFS) profile domain-containing protein</fullName>
    </recommendedName>
</protein>
<comment type="caution">
    <text evidence="6">The sequence shown here is derived from an EMBL/GenBank/DDBJ whole genome shotgun (WGS) entry which is preliminary data.</text>
</comment>
<dbReference type="PANTHER" id="PTHR23514">
    <property type="entry name" value="BYPASS OF STOP CODON PROTEIN 6"/>
    <property type="match status" value="1"/>
</dbReference>
<evidence type="ECO:0000256" key="4">
    <source>
        <dbReference type="ARBA" id="ARBA00023136"/>
    </source>
</evidence>
<comment type="subcellular location">
    <subcellularLocation>
        <location evidence="1">Membrane</location>
        <topology evidence="1">Multi-pass membrane protein</topology>
    </subcellularLocation>
</comment>
<feature type="transmembrane region" description="Helical" evidence="5">
    <location>
        <begin position="16"/>
        <end position="34"/>
    </location>
</feature>
<evidence type="ECO:0000256" key="2">
    <source>
        <dbReference type="ARBA" id="ARBA00022692"/>
    </source>
</evidence>
<reference evidence="6 7" key="1">
    <citation type="submission" date="2024-07" db="EMBL/GenBank/DDBJ databases">
        <title>Section-level genome sequencing and comparative genomics of Aspergillus sections Usti and Cavernicolus.</title>
        <authorList>
            <consortium name="Lawrence Berkeley National Laboratory"/>
            <person name="Nybo J.L."/>
            <person name="Vesth T.C."/>
            <person name="Theobald S."/>
            <person name="Frisvad J.C."/>
            <person name="Larsen T.O."/>
            <person name="Kjaerboelling I."/>
            <person name="Rothschild-Mancinelli K."/>
            <person name="Lyhne E.K."/>
            <person name="Kogle M.E."/>
            <person name="Barry K."/>
            <person name="Clum A."/>
            <person name="Na H."/>
            <person name="Ledsgaard L."/>
            <person name="Lin J."/>
            <person name="Lipzen A."/>
            <person name="Kuo A."/>
            <person name="Riley R."/>
            <person name="Mondo S."/>
            <person name="LaButti K."/>
            <person name="Haridas S."/>
            <person name="Pangalinan J."/>
            <person name="Salamov A.A."/>
            <person name="Simmons B.A."/>
            <person name="Magnuson J.K."/>
            <person name="Chen J."/>
            <person name="Drula E."/>
            <person name="Henrissat B."/>
            <person name="Wiebenga A."/>
            <person name="Lubbers R.J."/>
            <person name="Gomes A.C."/>
            <person name="Macurrencykelacurrency M.R."/>
            <person name="Stajich J."/>
            <person name="Grigoriev I.V."/>
            <person name="Mortensen U.H."/>
            <person name="De vries R.P."/>
            <person name="Baker S.E."/>
            <person name="Andersen M.R."/>
        </authorList>
    </citation>
    <scope>NUCLEOTIDE SEQUENCE [LARGE SCALE GENOMIC DNA]</scope>
    <source>
        <strain evidence="6 7">CBS 756.74</strain>
    </source>
</reference>
<dbReference type="PANTHER" id="PTHR23514:SF16">
    <property type="entry name" value="TRANSPORTER, PUTATIVE (AFU_ORTHOLOGUE AFUA_2G17270)-RELATED"/>
    <property type="match status" value="1"/>
</dbReference>
<keyword evidence="4 5" id="KW-0472">Membrane</keyword>
<feature type="transmembrane region" description="Helical" evidence="5">
    <location>
        <begin position="55"/>
        <end position="72"/>
    </location>
</feature>
<organism evidence="6 7">
    <name type="scientific">Aspergillus pseudodeflectus</name>
    <dbReference type="NCBI Taxonomy" id="176178"/>
    <lineage>
        <taxon>Eukaryota</taxon>
        <taxon>Fungi</taxon>
        <taxon>Dikarya</taxon>
        <taxon>Ascomycota</taxon>
        <taxon>Pezizomycotina</taxon>
        <taxon>Eurotiomycetes</taxon>
        <taxon>Eurotiomycetidae</taxon>
        <taxon>Eurotiales</taxon>
        <taxon>Aspergillaceae</taxon>
        <taxon>Aspergillus</taxon>
        <taxon>Aspergillus subgen. Nidulantes</taxon>
    </lineage>
</organism>
<dbReference type="EMBL" id="JBFXLR010000003">
    <property type="protein sequence ID" value="KAL2859459.1"/>
    <property type="molecule type" value="Genomic_DNA"/>
</dbReference>
<dbReference type="GeneID" id="98159471"/>
<name>A0ABR4L4H1_9EURO</name>
<dbReference type="RefSeq" id="XP_070904393.1">
    <property type="nucleotide sequence ID" value="XM_071044307.1"/>
</dbReference>
<keyword evidence="7" id="KW-1185">Reference proteome</keyword>